<dbReference type="PANTHER" id="PTHR43969">
    <property type="entry name" value="GLUTATHIONE S TRANSFERASE D10, ISOFORM A-RELATED"/>
    <property type="match status" value="1"/>
</dbReference>
<dbReference type="InterPro" id="IPR036249">
    <property type="entry name" value="Thioredoxin-like_sf"/>
</dbReference>
<dbReference type="Gene3D" id="3.40.30.10">
    <property type="entry name" value="Glutaredoxin"/>
    <property type="match status" value="1"/>
</dbReference>
<dbReference type="CDD" id="cd03177">
    <property type="entry name" value="GST_C_Delta_Epsilon"/>
    <property type="match status" value="1"/>
</dbReference>
<dbReference type="GO" id="GO:0006749">
    <property type="term" value="P:glutathione metabolic process"/>
    <property type="evidence" value="ECO:0007669"/>
    <property type="project" value="TreeGrafter"/>
</dbReference>
<evidence type="ECO:0000256" key="5">
    <source>
        <dbReference type="ARBA" id="ARBA00041523"/>
    </source>
</evidence>
<protein>
    <recommendedName>
        <fullName evidence="3">glutathione transferase</fullName>
        <ecNumber evidence="3">2.5.1.18</ecNumber>
    </recommendedName>
    <alternativeName>
        <fullName evidence="5">GST class-theta</fullName>
    </alternativeName>
</protein>
<comment type="similarity">
    <text evidence="1">Belongs to the GST superfamily. Theta family.</text>
</comment>
<reference evidence="9" key="1">
    <citation type="submission" date="2022-07" db="EMBL/GenBank/DDBJ databases">
        <authorList>
            <person name="Trinca V."/>
            <person name="Uliana J.V.C."/>
            <person name="Torres T.T."/>
            <person name="Ward R.J."/>
            <person name="Monesi N."/>
        </authorList>
    </citation>
    <scope>NUCLEOTIDE SEQUENCE</scope>
    <source>
        <strain evidence="9">HSMRA1968</strain>
        <tissue evidence="9">Whole embryos</tissue>
    </source>
</reference>
<dbReference type="Proteomes" id="UP001151699">
    <property type="component" value="Chromosome X"/>
</dbReference>
<evidence type="ECO:0000256" key="4">
    <source>
        <dbReference type="ARBA" id="ARBA00022679"/>
    </source>
</evidence>
<dbReference type="PANTHER" id="PTHR43969:SF2">
    <property type="entry name" value="GLUTATHIONE S TRANSFERASE D11, ISOFORM B"/>
    <property type="match status" value="1"/>
</dbReference>
<dbReference type="InterPro" id="IPR004046">
    <property type="entry name" value="GST_C"/>
</dbReference>
<evidence type="ECO:0000313" key="9">
    <source>
        <dbReference type="EMBL" id="KAJ6638891.1"/>
    </source>
</evidence>
<keyword evidence="10" id="KW-1185">Reference proteome</keyword>
<dbReference type="InterPro" id="IPR036282">
    <property type="entry name" value="Glutathione-S-Trfase_C_sf"/>
</dbReference>
<organism evidence="9 10">
    <name type="scientific">Pseudolycoriella hygida</name>
    <dbReference type="NCBI Taxonomy" id="35572"/>
    <lineage>
        <taxon>Eukaryota</taxon>
        <taxon>Metazoa</taxon>
        <taxon>Ecdysozoa</taxon>
        <taxon>Arthropoda</taxon>
        <taxon>Hexapoda</taxon>
        <taxon>Insecta</taxon>
        <taxon>Pterygota</taxon>
        <taxon>Neoptera</taxon>
        <taxon>Endopterygota</taxon>
        <taxon>Diptera</taxon>
        <taxon>Nematocera</taxon>
        <taxon>Sciaroidea</taxon>
        <taxon>Sciaridae</taxon>
        <taxon>Pseudolycoriella</taxon>
    </lineage>
</organism>
<proteinExistence type="inferred from homology"/>
<evidence type="ECO:0000259" key="7">
    <source>
        <dbReference type="PROSITE" id="PS50404"/>
    </source>
</evidence>
<accession>A0A9Q0MVR0</accession>
<evidence type="ECO:0000256" key="6">
    <source>
        <dbReference type="ARBA" id="ARBA00047960"/>
    </source>
</evidence>
<gene>
    <name evidence="9" type="primary">GstD7_1</name>
    <name evidence="9" type="ORF">Bhyg_11629</name>
</gene>
<dbReference type="AlphaFoldDB" id="A0A9Q0MVR0"/>
<dbReference type="InterPro" id="IPR010987">
    <property type="entry name" value="Glutathione-S-Trfase_C-like"/>
</dbReference>
<dbReference type="PROSITE" id="PS50405">
    <property type="entry name" value="GST_CTER"/>
    <property type="match status" value="1"/>
</dbReference>
<dbReference type="CDD" id="cd03045">
    <property type="entry name" value="GST_N_Delta_Epsilon"/>
    <property type="match status" value="1"/>
</dbReference>
<comment type="subunit">
    <text evidence="2">Homodimer.</text>
</comment>
<comment type="caution">
    <text evidence="9">The sequence shown here is derived from an EMBL/GenBank/DDBJ whole genome shotgun (WGS) entry which is preliminary data.</text>
</comment>
<dbReference type="EMBL" id="WJQU01000003">
    <property type="protein sequence ID" value="KAJ6638891.1"/>
    <property type="molecule type" value="Genomic_DNA"/>
</dbReference>
<dbReference type="Gene3D" id="1.20.1050.10">
    <property type="match status" value="1"/>
</dbReference>
<dbReference type="FunFam" id="3.40.30.10:FF:000034">
    <property type="entry name" value="glutathione S-transferase 1"/>
    <property type="match status" value="1"/>
</dbReference>
<dbReference type="InterPro" id="IPR004045">
    <property type="entry name" value="Glutathione_S-Trfase_N"/>
</dbReference>
<feature type="domain" description="GST C-terminal" evidence="8">
    <location>
        <begin position="104"/>
        <end position="234"/>
    </location>
</feature>
<dbReference type="SUPFAM" id="SSF52833">
    <property type="entry name" value="Thioredoxin-like"/>
    <property type="match status" value="1"/>
</dbReference>
<keyword evidence="4" id="KW-0808">Transferase</keyword>
<dbReference type="Pfam" id="PF00043">
    <property type="entry name" value="GST_C"/>
    <property type="match status" value="1"/>
</dbReference>
<dbReference type="SFLD" id="SFLDS00019">
    <property type="entry name" value="Glutathione_Transferase_(cytos"/>
    <property type="match status" value="1"/>
</dbReference>
<dbReference type="EC" id="2.5.1.18" evidence="3"/>
<evidence type="ECO:0000256" key="1">
    <source>
        <dbReference type="ARBA" id="ARBA00009899"/>
    </source>
</evidence>
<dbReference type="InterPro" id="IPR040079">
    <property type="entry name" value="Glutathione_S-Trfase"/>
</dbReference>
<dbReference type="SFLD" id="SFLDG01153">
    <property type="entry name" value="Main.4:_Theta-like"/>
    <property type="match status" value="1"/>
</dbReference>
<sequence length="238" mass="27172">MDSDSVLKGTIKGDKVMPVLYFLPPSPPCRAVMMLSRMINVNFELKPINVLEKEQLKPEFVEMNPQHCVPTMNDDGLILWESRAIMTYLVSEYSSDDDSLYPKDARTRALVDQRLQFDLGTLYARMNDYFFPTIFIGAPLDESKKARLDEALNWFDAMLKDRTWCATNNITVADVTLLVTVSQIEAFDFDLKPYARVMAWLNRCKAALESYGYEEINQSGCDTLAGIYRSKMGLSNEL</sequence>
<dbReference type="SFLD" id="SFLDG00358">
    <property type="entry name" value="Main_(cytGST)"/>
    <property type="match status" value="1"/>
</dbReference>
<dbReference type="SUPFAM" id="SSF47616">
    <property type="entry name" value="GST C-terminal domain-like"/>
    <property type="match status" value="1"/>
</dbReference>
<dbReference type="Pfam" id="PF02798">
    <property type="entry name" value="GST_N"/>
    <property type="match status" value="1"/>
</dbReference>
<evidence type="ECO:0000256" key="3">
    <source>
        <dbReference type="ARBA" id="ARBA00012452"/>
    </source>
</evidence>
<comment type="catalytic activity">
    <reaction evidence="6">
        <text>RX + glutathione = an S-substituted glutathione + a halide anion + H(+)</text>
        <dbReference type="Rhea" id="RHEA:16437"/>
        <dbReference type="ChEBI" id="CHEBI:15378"/>
        <dbReference type="ChEBI" id="CHEBI:16042"/>
        <dbReference type="ChEBI" id="CHEBI:17792"/>
        <dbReference type="ChEBI" id="CHEBI:57925"/>
        <dbReference type="ChEBI" id="CHEBI:90779"/>
        <dbReference type="EC" id="2.5.1.18"/>
    </reaction>
</comment>
<evidence type="ECO:0000256" key="2">
    <source>
        <dbReference type="ARBA" id="ARBA00011738"/>
    </source>
</evidence>
<dbReference type="FunFam" id="1.20.1050.10:FF:000007">
    <property type="entry name" value="Glutathione S-transferase 1-1"/>
    <property type="match status" value="1"/>
</dbReference>
<dbReference type="OrthoDB" id="2309723at2759"/>
<evidence type="ECO:0000313" key="10">
    <source>
        <dbReference type="Proteomes" id="UP001151699"/>
    </source>
</evidence>
<evidence type="ECO:0000259" key="8">
    <source>
        <dbReference type="PROSITE" id="PS50405"/>
    </source>
</evidence>
<feature type="domain" description="GST N-terminal" evidence="7">
    <location>
        <begin position="16"/>
        <end position="97"/>
    </location>
</feature>
<dbReference type="PROSITE" id="PS50404">
    <property type="entry name" value="GST_NTER"/>
    <property type="match status" value="1"/>
</dbReference>
<name>A0A9Q0MVR0_9DIPT</name>
<dbReference type="GO" id="GO:0004364">
    <property type="term" value="F:glutathione transferase activity"/>
    <property type="evidence" value="ECO:0007669"/>
    <property type="project" value="UniProtKB-EC"/>
</dbReference>